<evidence type="ECO:0000256" key="2">
    <source>
        <dbReference type="ARBA" id="ARBA00022448"/>
    </source>
</evidence>
<proteinExistence type="predicted"/>
<dbReference type="PANTHER" id="PTHR43791">
    <property type="entry name" value="PERMEASE-RELATED"/>
    <property type="match status" value="1"/>
</dbReference>
<feature type="transmembrane region" description="Helical" evidence="6">
    <location>
        <begin position="446"/>
        <end position="467"/>
    </location>
</feature>
<keyword evidence="4 6" id="KW-1133">Transmembrane helix</keyword>
<reference evidence="8 9" key="1">
    <citation type="submission" date="2019-06" db="EMBL/GenBank/DDBJ databases">
        <authorList>
            <person name="Broberg M."/>
        </authorList>
    </citation>
    <scope>NUCLEOTIDE SEQUENCE [LARGE SCALE GENOMIC DNA]</scope>
</reference>
<keyword evidence="2" id="KW-0813">Transport</keyword>
<dbReference type="SUPFAM" id="SSF103473">
    <property type="entry name" value="MFS general substrate transporter"/>
    <property type="match status" value="1"/>
</dbReference>
<keyword evidence="9" id="KW-1185">Reference proteome</keyword>
<dbReference type="Pfam" id="PF20684">
    <property type="entry name" value="Fung_rhodopsin"/>
    <property type="match status" value="1"/>
</dbReference>
<comment type="caution">
    <text evidence="8">The sequence shown here is derived from an EMBL/GenBank/DDBJ whole genome shotgun (WGS) entry which is preliminary data.</text>
</comment>
<accession>A0ABY6UP21</accession>
<feature type="transmembrane region" description="Helical" evidence="6">
    <location>
        <begin position="218"/>
        <end position="241"/>
    </location>
</feature>
<comment type="subcellular location">
    <subcellularLocation>
        <location evidence="1">Membrane</location>
        <topology evidence="1">Multi-pass membrane protein</topology>
    </subcellularLocation>
</comment>
<feature type="transmembrane region" description="Helical" evidence="6">
    <location>
        <begin position="386"/>
        <end position="404"/>
    </location>
</feature>
<feature type="transmembrane region" description="Helical" evidence="6">
    <location>
        <begin position="541"/>
        <end position="563"/>
    </location>
</feature>
<dbReference type="EMBL" id="CABFNS010000852">
    <property type="protein sequence ID" value="VUC32955.1"/>
    <property type="molecule type" value="Genomic_DNA"/>
</dbReference>
<feature type="transmembrane region" description="Helical" evidence="6">
    <location>
        <begin position="584"/>
        <end position="608"/>
    </location>
</feature>
<evidence type="ECO:0000256" key="3">
    <source>
        <dbReference type="ARBA" id="ARBA00022692"/>
    </source>
</evidence>
<keyword evidence="5 6" id="KW-0472">Membrane</keyword>
<dbReference type="InterPro" id="IPR011701">
    <property type="entry name" value="MFS"/>
</dbReference>
<name>A0ABY6UP21_BIOOC</name>
<feature type="transmembrane region" description="Helical" evidence="6">
    <location>
        <begin position="186"/>
        <end position="206"/>
    </location>
</feature>
<evidence type="ECO:0000256" key="4">
    <source>
        <dbReference type="ARBA" id="ARBA00022989"/>
    </source>
</evidence>
<organism evidence="8 9">
    <name type="scientific">Bionectria ochroleuca</name>
    <name type="common">Gliocladium roseum</name>
    <dbReference type="NCBI Taxonomy" id="29856"/>
    <lineage>
        <taxon>Eukaryota</taxon>
        <taxon>Fungi</taxon>
        <taxon>Dikarya</taxon>
        <taxon>Ascomycota</taxon>
        <taxon>Pezizomycotina</taxon>
        <taxon>Sordariomycetes</taxon>
        <taxon>Hypocreomycetidae</taxon>
        <taxon>Hypocreales</taxon>
        <taxon>Bionectriaceae</taxon>
        <taxon>Clonostachys</taxon>
    </lineage>
</organism>
<feature type="transmembrane region" description="Helical" evidence="6">
    <location>
        <begin position="509"/>
        <end position="529"/>
    </location>
</feature>
<protein>
    <recommendedName>
        <fullName evidence="7">Rhodopsin domain-containing protein</fullName>
    </recommendedName>
</protein>
<evidence type="ECO:0000256" key="6">
    <source>
        <dbReference type="SAM" id="Phobius"/>
    </source>
</evidence>
<sequence length="728" mass="82656">MGSIQKVTAEAIARPVSTSDLNEEYEKKSLKRRIREIVWDSLDRSPEERRMIAKLDFFILTWASLAYFSKNLNTNNLSNAYVSGMKEELPVIGNEYQTFTTMWTIGYVLSQIPSQLVCTRVRLSVWCPTWELIWVLVTFATAAVKTSHQLYACRFFVGLAEGTFYPAVHTVLGAWYTKQELAKRSCIFFATAFIGSMFSGYLQAALHTGMNGVHGLSGWRWLFIFDGVITLPMALWAYYALPDLPSTTKVKWLKPEEKEFFLRRMKKAGRDLEEPVTIAGLKRVVGKWHFWVYTTYYTFFICSENIGSYMNLWLKSLNKYTVPQVNTYPTVTNAVTIITTLTYGWTSDALQIRAPIIYFSLVVCFFAAMNLAIWDGVPFGLKWASFYLTGFAQGSGPIFFTMVNEQCAGDSLERKFILGTTNSIAYAFNAWIPLITYNTNYAPRFLVGNTTTVALIVGAAITITVAVRLQKRDAMLTHFRLGQAPKPMDHDQVEGILMKVRKLLWVNELMYASTIAFSKLSFLSLYWRIFKHTVIRIPIRLLIIACSIWFIIRTFAILFQCWPVPYIWDKNIKGGTCKLNISQFLFGTVLTHCLMDIAILVLPVFPVVKMHLSWQQKVGIIGLFASGIIVVSCSILVLIQVIMYKPVDANYTLSLVNFTVWGNAEVNLAIFCCKSSPSLSFYSGSEFSFLSQAVYPYCGQYFAELFPKRDGARALNRGNLNVVLGSLR</sequence>
<evidence type="ECO:0000313" key="8">
    <source>
        <dbReference type="EMBL" id="VUC32955.1"/>
    </source>
</evidence>
<dbReference type="Pfam" id="PF07690">
    <property type="entry name" value="MFS_1"/>
    <property type="match status" value="1"/>
</dbReference>
<gene>
    <name evidence="8" type="ORF">CLO192961_LOCUS337055</name>
</gene>
<dbReference type="InterPro" id="IPR049326">
    <property type="entry name" value="Rhodopsin_dom_fungi"/>
</dbReference>
<dbReference type="InterPro" id="IPR036259">
    <property type="entry name" value="MFS_trans_sf"/>
</dbReference>
<evidence type="ECO:0000259" key="7">
    <source>
        <dbReference type="Pfam" id="PF20684"/>
    </source>
</evidence>
<dbReference type="Proteomes" id="UP000766486">
    <property type="component" value="Unassembled WGS sequence"/>
</dbReference>
<feature type="transmembrane region" description="Helical" evidence="6">
    <location>
        <begin position="356"/>
        <end position="374"/>
    </location>
</feature>
<dbReference type="Gene3D" id="1.20.1250.20">
    <property type="entry name" value="MFS general substrate transporter like domains"/>
    <property type="match status" value="2"/>
</dbReference>
<evidence type="ECO:0000256" key="1">
    <source>
        <dbReference type="ARBA" id="ARBA00004141"/>
    </source>
</evidence>
<dbReference type="PANTHER" id="PTHR43791:SF39">
    <property type="entry name" value="TRANSPORTER LIZ1_SEO1, PUTATIVE (AFU_ORTHOLOGUE AFUA_3G00980)-RELATED"/>
    <property type="match status" value="1"/>
</dbReference>
<evidence type="ECO:0000313" key="9">
    <source>
        <dbReference type="Proteomes" id="UP000766486"/>
    </source>
</evidence>
<feature type="transmembrane region" description="Helical" evidence="6">
    <location>
        <begin position="416"/>
        <end position="434"/>
    </location>
</feature>
<feature type="transmembrane region" description="Helical" evidence="6">
    <location>
        <begin position="620"/>
        <end position="644"/>
    </location>
</feature>
<feature type="domain" description="Rhodopsin" evidence="7">
    <location>
        <begin position="459"/>
        <end position="673"/>
    </location>
</feature>
<keyword evidence="3 6" id="KW-0812">Transmembrane</keyword>
<evidence type="ECO:0000256" key="5">
    <source>
        <dbReference type="ARBA" id="ARBA00023136"/>
    </source>
</evidence>